<dbReference type="OrthoDB" id="1884855at2759"/>
<keyword evidence="7" id="KW-0175">Coiled coil</keyword>
<keyword evidence="4" id="KW-0132">Cell division</keyword>
<protein>
    <recommendedName>
        <fullName evidence="13">Mis12-domain-containing protein</fullName>
    </recommendedName>
</protein>
<evidence type="ECO:0008006" key="13">
    <source>
        <dbReference type="Google" id="ProtNLM"/>
    </source>
</evidence>
<name>A0A165NWA1_9AGAM</name>
<keyword evidence="12" id="KW-1185">Reference proteome</keyword>
<dbReference type="GO" id="GO:0000070">
    <property type="term" value="P:mitotic sister chromatid segregation"/>
    <property type="evidence" value="ECO:0007669"/>
    <property type="project" value="TreeGrafter"/>
</dbReference>
<evidence type="ECO:0000256" key="10">
    <source>
        <dbReference type="SAM" id="MobiDB-lite"/>
    </source>
</evidence>
<keyword evidence="9" id="KW-0137">Centromere</keyword>
<accession>A0A165NWA1</accession>
<evidence type="ECO:0000256" key="5">
    <source>
        <dbReference type="ARBA" id="ARBA00022776"/>
    </source>
</evidence>
<dbReference type="STRING" id="1314782.A0A165NWA1"/>
<dbReference type="GO" id="GO:0000444">
    <property type="term" value="C:MIS12/MIND type complex"/>
    <property type="evidence" value="ECO:0007669"/>
    <property type="project" value="TreeGrafter"/>
</dbReference>
<evidence type="ECO:0000256" key="1">
    <source>
        <dbReference type="ARBA" id="ARBA00004629"/>
    </source>
</evidence>
<reference evidence="11 12" key="1">
    <citation type="journal article" date="2016" name="Mol. Biol. Evol.">
        <title>Comparative Genomics of Early-Diverging Mushroom-Forming Fungi Provides Insights into the Origins of Lignocellulose Decay Capabilities.</title>
        <authorList>
            <person name="Nagy L.G."/>
            <person name="Riley R."/>
            <person name="Tritt A."/>
            <person name="Adam C."/>
            <person name="Daum C."/>
            <person name="Floudas D."/>
            <person name="Sun H."/>
            <person name="Yadav J.S."/>
            <person name="Pangilinan J."/>
            <person name="Larsson K.H."/>
            <person name="Matsuura K."/>
            <person name="Barry K."/>
            <person name="Labutti K."/>
            <person name="Kuo R."/>
            <person name="Ohm R.A."/>
            <person name="Bhattacharya S.S."/>
            <person name="Shirouzu T."/>
            <person name="Yoshinaga Y."/>
            <person name="Martin F.M."/>
            <person name="Grigoriev I.V."/>
            <person name="Hibbett D.S."/>
        </authorList>
    </citation>
    <scope>NUCLEOTIDE SEQUENCE [LARGE SCALE GENOMIC DNA]</scope>
    <source>
        <strain evidence="11 12">HHB14362 ss-1</strain>
    </source>
</reference>
<dbReference type="InterPro" id="IPR008685">
    <property type="entry name" value="Centromere_Mis12"/>
</dbReference>
<gene>
    <name evidence="11" type="ORF">NEOLEDRAFT_1076163</name>
</gene>
<evidence type="ECO:0000256" key="2">
    <source>
        <dbReference type="ARBA" id="ARBA00008643"/>
    </source>
</evidence>
<dbReference type="InParanoid" id="A0A165NWA1"/>
<feature type="region of interest" description="Disordered" evidence="10">
    <location>
        <begin position="275"/>
        <end position="294"/>
    </location>
</feature>
<evidence type="ECO:0000313" key="12">
    <source>
        <dbReference type="Proteomes" id="UP000076761"/>
    </source>
</evidence>
<evidence type="ECO:0000256" key="6">
    <source>
        <dbReference type="ARBA" id="ARBA00022838"/>
    </source>
</evidence>
<dbReference type="PANTHER" id="PTHR14527:SF2">
    <property type="entry name" value="PROTEIN MIS12 HOMOLOG"/>
    <property type="match status" value="1"/>
</dbReference>
<keyword evidence="3" id="KW-0158">Chromosome</keyword>
<evidence type="ECO:0000256" key="8">
    <source>
        <dbReference type="ARBA" id="ARBA00023306"/>
    </source>
</evidence>
<evidence type="ECO:0000256" key="7">
    <source>
        <dbReference type="ARBA" id="ARBA00023054"/>
    </source>
</evidence>
<dbReference type="GO" id="GO:0051301">
    <property type="term" value="P:cell division"/>
    <property type="evidence" value="ECO:0007669"/>
    <property type="project" value="UniProtKB-KW"/>
</dbReference>
<comment type="similarity">
    <text evidence="2">Belongs to the mis12 family.</text>
</comment>
<sequence>MNGPQPTVPSVLLPEILGFIPQLLLDDIVNIANNAVGHTVDAVEQFFNKEAEKREAENQGQDDDGWDTEVEQGLVAYQTLLDSHVDIAFDFFEAWSLRNIFAFPADLPLVVPHQEGLNLEQPPEREAELMAEVEELRRKIDNMRRLERLYIKAARKSAAQLDRSQRRLQRLAFLQSPSLSTLHTLPSTFMKMYDSVSKLAPIDDSSESAVALTQLALSNPGKRQWETNRTGYFNWAVEQLKGRSRGGVSGAAVIDKIEEATRAGSVEDVKALLEELGDTTASQGSSQRGDMDED</sequence>
<dbReference type="GO" id="GO:0005634">
    <property type="term" value="C:nucleus"/>
    <property type="evidence" value="ECO:0007669"/>
    <property type="project" value="InterPro"/>
</dbReference>
<dbReference type="Proteomes" id="UP000076761">
    <property type="component" value="Unassembled WGS sequence"/>
</dbReference>
<dbReference type="Pfam" id="PF05859">
    <property type="entry name" value="Mis12"/>
    <property type="match status" value="1"/>
</dbReference>
<evidence type="ECO:0000256" key="3">
    <source>
        <dbReference type="ARBA" id="ARBA00022454"/>
    </source>
</evidence>
<comment type="subcellular location">
    <subcellularLocation>
        <location evidence="1">Chromosome</location>
        <location evidence="1">Centromere</location>
        <location evidence="1">Kinetochore</location>
    </subcellularLocation>
</comment>
<evidence type="ECO:0000313" key="11">
    <source>
        <dbReference type="EMBL" id="KZT20196.1"/>
    </source>
</evidence>
<evidence type="ECO:0000256" key="9">
    <source>
        <dbReference type="ARBA" id="ARBA00023328"/>
    </source>
</evidence>
<dbReference type="PANTHER" id="PTHR14527">
    <property type="entry name" value="PROTEIN MIS12 HOMOLOG"/>
    <property type="match status" value="1"/>
</dbReference>
<organism evidence="11 12">
    <name type="scientific">Neolentinus lepideus HHB14362 ss-1</name>
    <dbReference type="NCBI Taxonomy" id="1314782"/>
    <lineage>
        <taxon>Eukaryota</taxon>
        <taxon>Fungi</taxon>
        <taxon>Dikarya</taxon>
        <taxon>Basidiomycota</taxon>
        <taxon>Agaricomycotina</taxon>
        <taxon>Agaricomycetes</taxon>
        <taxon>Gloeophyllales</taxon>
        <taxon>Gloeophyllaceae</taxon>
        <taxon>Neolentinus</taxon>
    </lineage>
</organism>
<keyword evidence="6" id="KW-0995">Kinetochore</keyword>
<proteinExistence type="inferred from homology"/>
<dbReference type="GO" id="GO:0051382">
    <property type="term" value="P:kinetochore assembly"/>
    <property type="evidence" value="ECO:0007669"/>
    <property type="project" value="TreeGrafter"/>
</dbReference>
<keyword evidence="5" id="KW-0498">Mitosis</keyword>
<evidence type="ECO:0000256" key="4">
    <source>
        <dbReference type="ARBA" id="ARBA00022618"/>
    </source>
</evidence>
<keyword evidence="8" id="KW-0131">Cell cycle</keyword>
<feature type="compositionally biased region" description="Polar residues" evidence="10">
    <location>
        <begin position="279"/>
        <end position="288"/>
    </location>
</feature>
<dbReference type="EMBL" id="KV425624">
    <property type="protein sequence ID" value="KZT20196.1"/>
    <property type="molecule type" value="Genomic_DNA"/>
</dbReference>
<dbReference type="AlphaFoldDB" id="A0A165NWA1"/>